<dbReference type="Proteomes" id="UP000006461">
    <property type="component" value="Chromosome"/>
</dbReference>
<feature type="region of interest" description="Disordered" evidence="1">
    <location>
        <begin position="1"/>
        <end position="23"/>
    </location>
</feature>
<organism evidence="2 3">
    <name type="scientific">Modestobacter italicus (strain DSM 44449 / CECT 9708 / BC 501)</name>
    <dbReference type="NCBI Taxonomy" id="2732864"/>
    <lineage>
        <taxon>Bacteria</taxon>
        <taxon>Bacillati</taxon>
        <taxon>Actinomycetota</taxon>
        <taxon>Actinomycetes</taxon>
        <taxon>Geodermatophilales</taxon>
        <taxon>Geodermatophilaceae</taxon>
        <taxon>Modestobacter</taxon>
    </lineage>
</organism>
<dbReference type="STRING" id="477641.MODMU_0505"/>
<proteinExistence type="predicted"/>
<dbReference type="KEGG" id="mmar:MODMU_0505"/>
<dbReference type="AlphaFoldDB" id="I4ERE9"/>
<dbReference type="EMBL" id="FO203431">
    <property type="protein sequence ID" value="CCH85962.1"/>
    <property type="molecule type" value="Genomic_DNA"/>
</dbReference>
<accession>I4ERE9</accession>
<evidence type="ECO:0000313" key="3">
    <source>
        <dbReference type="Proteomes" id="UP000006461"/>
    </source>
</evidence>
<gene>
    <name evidence="2" type="ordered locus">MODMU_0505</name>
</gene>
<dbReference type="HOGENOM" id="CLU_2667082_0_0_11"/>
<evidence type="ECO:0000313" key="2">
    <source>
        <dbReference type="EMBL" id="CCH85962.1"/>
    </source>
</evidence>
<keyword evidence="3" id="KW-1185">Reference proteome</keyword>
<reference evidence="2 3" key="1">
    <citation type="journal article" date="2012" name="J. Bacteriol.">
        <title>Genome Sequence of Radiation-Resistant Modestobacter marinus Strain BC501, a Representative Actinobacterium That Thrives on Calcareous Stone Surfaces.</title>
        <authorList>
            <person name="Normand P."/>
            <person name="Gury J."/>
            <person name="Pujic P."/>
            <person name="Chouaia B."/>
            <person name="Crotti E."/>
            <person name="Brusetti L."/>
            <person name="Daffonchio D."/>
            <person name="Vacherie B."/>
            <person name="Barbe V."/>
            <person name="Medigue C."/>
            <person name="Calteau A."/>
            <person name="Ghodhbane-Gtari F."/>
            <person name="Essoussi I."/>
            <person name="Nouioui I."/>
            <person name="Abbassi-Ghozzi I."/>
            <person name="Gtari M."/>
        </authorList>
    </citation>
    <scope>NUCLEOTIDE SEQUENCE [LARGE SCALE GENOMIC DNA]</scope>
    <source>
        <strain evidence="3">BC 501</strain>
    </source>
</reference>
<sequence>MAWPWRRPRGWPASPPPTVAPDGPPRFECARCAHPTDLHPRPDRTDLTSCAQCVAEEDLGQRDEADICRLRYPRP</sequence>
<protein>
    <submittedName>
        <fullName evidence="2">Uncharacterized protein</fullName>
    </submittedName>
</protein>
<name>I4ERE9_MODI5</name>
<evidence type="ECO:0000256" key="1">
    <source>
        <dbReference type="SAM" id="MobiDB-lite"/>
    </source>
</evidence>
<feature type="compositionally biased region" description="Pro residues" evidence="1">
    <location>
        <begin position="13"/>
        <end position="23"/>
    </location>
</feature>